<feature type="region of interest" description="Disordered" evidence="1">
    <location>
        <begin position="1"/>
        <end position="29"/>
    </location>
</feature>
<dbReference type="AlphaFoldDB" id="W0AD36"/>
<dbReference type="PATRIC" id="fig|1123269.5.peg.1820"/>
<reference evidence="2 3" key="1">
    <citation type="submission" date="2013-07" db="EMBL/GenBank/DDBJ databases">
        <title>Completed genome of Sphingomonas sanxanigenens NX02.</title>
        <authorList>
            <person name="Ma T."/>
            <person name="Huang H."/>
            <person name="Wu M."/>
            <person name="Li X."/>
            <person name="Li G."/>
        </authorList>
    </citation>
    <scope>NUCLEOTIDE SEQUENCE [LARGE SCALE GENOMIC DNA]</scope>
    <source>
        <strain evidence="2 3">NX02</strain>
    </source>
</reference>
<dbReference type="eggNOG" id="ENOG50310X0">
    <property type="taxonomic scope" value="Bacteria"/>
</dbReference>
<evidence type="ECO:0000313" key="2">
    <source>
        <dbReference type="EMBL" id="AHE53580.1"/>
    </source>
</evidence>
<organism evidence="2 3">
    <name type="scientific">Sphingomonas sanxanigenens DSM 19645 = NX02</name>
    <dbReference type="NCBI Taxonomy" id="1123269"/>
    <lineage>
        <taxon>Bacteria</taxon>
        <taxon>Pseudomonadati</taxon>
        <taxon>Pseudomonadota</taxon>
        <taxon>Alphaproteobacteria</taxon>
        <taxon>Sphingomonadales</taxon>
        <taxon>Sphingomonadaceae</taxon>
        <taxon>Sphingomonas</taxon>
    </lineage>
</organism>
<dbReference type="STRING" id="1123269.NX02_09295"/>
<accession>W0AD36</accession>
<name>W0AD36_9SPHN</name>
<dbReference type="HOGENOM" id="CLU_2345245_0_0_5"/>
<dbReference type="KEGG" id="ssan:NX02_09295"/>
<dbReference type="Proteomes" id="UP000018851">
    <property type="component" value="Chromosome"/>
</dbReference>
<keyword evidence="3" id="KW-1185">Reference proteome</keyword>
<evidence type="ECO:0000313" key="3">
    <source>
        <dbReference type="Proteomes" id="UP000018851"/>
    </source>
</evidence>
<gene>
    <name evidence="2" type="ORF">NX02_09295</name>
</gene>
<proteinExistence type="predicted"/>
<dbReference type="EMBL" id="CP006644">
    <property type="protein sequence ID" value="AHE53580.1"/>
    <property type="molecule type" value="Genomic_DNA"/>
</dbReference>
<evidence type="ECO:0000256" key="1">
    <source>
        <dbReference type="SAM" id="MobiDB-lite"/>
    </source>
</evidence>
<sequence>MGRLYPHQDSAKEVIMSDESTNQASWPSGDPDTAAAMLAAQRLWQLPLALYTSWWNAGMEALWPHMPHPHHRAHHHENDQLVVPEPIEAEGEHALFA</sequence>
<protein>
    <submittedName>
        <fullName evidence="2">Uncharacterized protein</fullName>
    </submittedName>
</protein>